<gene>
    <name evidence="1" type="ORF">SAMN02746041_03301</name>
</gene>
<organism evidence="1 2">
    <name type="scientific">Desulfacinum hydrothermale DSM 13146</name>
    <dbReference type="NCBI Taxonomy" id="1121390"/>
    <lineage>
        <taxon>Bacteria</taxon>
        <taxon>Pseudomonadati</taxon>
        <taxon>Thermodesulfobacteriota</taxon>
        <taxon>Syntrophobacteria</taxon>
        <taxon>Syntrophobacterales</taxon>
        <taxon>Syntrophobacteraceae</taxon>
        <taxon>Desulfacinum</taxon>
    </lineage>
</organism>
<accession>A0A1W1XYV8</accession>
<evidence type="ECO:0000313" key="1">
    <source>
        <dbReference type="EMBL" id="SMC28688.1"/>
    </source>
</evidence>
<sequence length="58" mass="6824">MMKERFFSSEQVKAFRELFGTALKNPEAILNDDASLQDDDDYVYVLDEVKETPEELYE</sequence>
<dbReference type="AlphaFoldDB" id="A0A1W1XYV8"/>
<feature type="non-terminal residue" evidence="1">
    <location>
        <position position="58"/>
    </location>
</feature>
<dbReference type="Proteomes" id="UP000192783">
    <property type="component" value="Unassembled WGS sequence"/>
</dbReference>
<dbReference type="EMBL" id="FWXF01000044">
    <property type="protein sequence ID" value="SMC28688.1"/>
    <property type="molecule type" value="Genomic_DNA"/>
</dbReference>
<proteinExistence type="predicted"/>
<keyword evidence="2" id="KW-1185">Reference proteome</keyword>
<name>A0A1W1XYV8_9BACT</name>
<evidence type="ECO:0000313" key="2">
    <source>
        <dbReference type="Proteomes" id="UP000192783"/>
    </source>
</evidence>
<protein>
    <submittedName>
        <fullName evidence="1">Uncharacterized protein</fullName>
    </submittedName>
</protein>
<reference evidence="1 2" key="1">
    <citation type="submission" date="2017-04" db="EMBL/GenBank/DDBJ databases">
        <authorList>
            <person name="Afonso C.L."/>
            <person name="Miller P.J."/>
            <person name="Scott M.A."/>
            <person name="Spackman E."/>
            <person name="Goraichik I."/>
            <person name="Dimitrov K.M."/>
            <person name="Suarez D.L."/>
            <person name="Swayne D.E."/>
        </authorList>
    </citation>
    <scope>NUCLEOTIDE SEQUENCE [LARGE SCALE GENOMIC DNA]</scope>
    <source>
        <strain evidence="1 2">DSM 13146</strain>
    </source>
</reference>